<dbReference type="SUPFAM" id="SSF53597">
    <property type="entry name" value="Dihydrofolate reductase-like"/>
    <property type="match status" value="1"/>
</dbReference>
<keyword evidence="5 8" id="KW-0521">NADP</keyword>
<name>A0ABN6L9S6_9BACT</name>
<dbReference type="InterPro" id="IPR012259">
    <property type="entry name" value="DHFR"/>
</dbReference>
<dbReference type="InterPro" id="IPR001796">
    <property type="entry name" value="DHFR_dom"/>
</dbReference>
<proteinExistence type="inferred from homology"/>
<reference evidence="11 12" key="1">
    <citation type="submission" date="2021-12" db="EMBL/GenBank/DDBJ databases">
        <title>Genome sequencing of bacteria with rrn-lacking chromosome and rrn-plasmid.</title>
        <authorList>
            <person name="Anda M."/>
            <person name="Iwasaki W."/>
        </authorList>
    </citation>
    <scope>NUCLEOTIDE SEQUENCE [LARGE SCALE GENOMIC DNA]</scope>
    <source>
        <strain evidence="11 12">NBRC 101262</strain>
    </source>
</reference>
<accession>A0ABN6L9S6</accession>
<dbReference type="EC" id="1.5.1.3" evidence="3 8"/>
<comment type="pathway">
    <text evidence="1 8">Cofactor biosynthesis; tetrahydrofolate biosynthesis; 5,6,7,8-tetrahydrofolate from 7,8-dihydrofolate: step 1/1.</text>
</comment>
<dbReference type="Gene3D" id="3.40.430.10">
    <property type="entry name" value="Dihydrofolate Reductase, subunit A"/>
    <property type="match status" value="1"/>
</dbReference>
<dbReference type="PROSITE" id="PS00075">
    <property type="entry name" value="DHFR_1"/>
    <property type="match status" value="1"/>
</dbReference>
<dbReference type="EMBL" id="AP025292">
    <property type="protein sequence ID" value="BDC99970.1"/>
    <property type="molecule type" value="Genomic_DNA"/>
</dbReference>
<evidence type="ECO:0000256" key="6">
    <source>
        <dbReference type="ARBA" id="ARBA00023002"/>
    </source>
</evidence>
<dbReference type="PROSITE" id="PS51330">
    <property type="entry name" value="DHFR_2"/>
    <property type="match status" value="1"/>
</dbReference>
<evidence type="ECO:0000256" key="1">
    <source>
        <dbReference type="ARBA" id="ARBA00004903"/>
    </source>
</evidence>
<evidence type="ECO:0000256" key="7">
    <source>
        <dbReference type="ARBA" id="ARBA00025067"/>
    </source>
</evidence>
<evidence type="ECO:0000256" key="4">
    <source>
        <dbReference type="ARBA" id="ARBA00022563"/>
    </source>
</evidence>
<evidence type="ECO:0000256" key="5">
    <source>
        <dbReference type="ARBA" id="ARBA00022857"/>
    </source>
</evidence>
<comment type="catalytic activity">
    <reaction evidence="8">
        <text>(6S)-5,6,7,8-tetrahydrofolate + NADP(+) = 7,8-dihydrofolate + NADPH + H(+)</text>
        <dbReference type="Rhea" id="RHEA:15009"/>
        <dbReference type="ChEBI" id="CHEBI:15378"/>
        <dbReference type="ChEBI" id="CHEBI:57451"/>
        <dbReference type="ChEBI" id="CHEBI:57453"/>
        <dbReference type="ChEBI" id="CHEBI:57783"/>
        <dbReference type="ChEBI" id="CHEBI:58349"/>
        <dbReference type="EC" id="1.5.1.3"/>
    </reaction>
</comment>
<gene>
    <name evidence="11" type="ORF">PEPS_22510</name>
</gene>
<dbReference type="PRINTS" id="PR00070">
    <property type="entry name" value="DHFR"/>
</dbReference>
<protein>
    <recommendedName>
        <fullName evidence="3 8">Dihydrofolate reductase</fullName>
        <ecNumber evidence="3 8">1.5.1.3</ecNumber>
    </recommendedName>
</protein>
<dbReference type="PANTHER" id="PTHR48069:SF3">
    <property type="entry name" value="DIHYDROFOLATE REDUCTASE"/>
    <property type="match status" value="1"/>
</dbReference>
<evidence type="ECO:0000259" key="10">
    <source>
        <dbReference type="PROSITE" id="PS51330"/>
    </source>
</evidence>
<feature type="domain" description="DHFR" evidence="10">
    <location>
        <begin position="2"/>
        <end position="161"/>
    </location>
</feature>
<dbReference type="InterPro" id="IPR024072">
    <property type="entry name" value="DHFR-like_dom_sf"/>
</dbReference>
<dbReference type="Proteomes" id="UP001354989">
    <property type="component" value="Chromosome"/>
</dbReference>
<evidence type="ECO:0000256" key="3">
    <source>
        <dbReference type="ARBA" id="ARBA00012856"/>
    </source>
</evidence>
<dbReference type="CDD" id="cd00209">
    <property type="entry name" value="DHFR"/>
    <property type="match status" value="1"/>
</dbReference>
<dbReference type="RefSeq" id="WP_338397116.1">
    <property type="nucleotide sequence ID" value="NZ_AP025292.1"/>
</dbReference>
<evidence type="ECO:0000256" key="8">
    <source>
        <dbReference type="PIRNR" id="PIRNR000194"/>
    </source>
</evidence>
<keyword evidence="12" id="KW-1185">Reference proteome</keyword>
<organism evidence="11 12">
    <name type="scientific">Persicobacter psychrovividus</name>
    <dbReference type="NCBI Taxonomy" id="387638"/>
    <lineage>
        <taxon>Bacteria</taxon>
        <taxon>Pseudomonadati</taxon>
        <taxon>Bacteroidota</taxon>
        <taxon>Cytophagia</taxon>
        <taxon>Cytophagales</taxon>
        <taxon>Persicobacteraceae</taxon>
        <taxon>Persicobacter</taxon>
    </lineage>
</organism>
<dbReference type="PIRSF" id="PIRSF000194">
    <property type="entry name" value="DHFR"/>
    <property type="match status" value="1"/>
</dbReference>
<evidence type="ECO:0000256" key="9">
    <source>
        <dbReference type="RuleBase" id="RU004474"/>
    </source>
</evidence>
<keyword evidence="4 8" id="KW-0554">One-carbon metabolism</keyword>
<comment type="similarity">
    <text evidence="2 8 9">Belongs to the dihydrofolate reductase family.</text>
</comment>
<evidence type="ECO:0000313" key="12">
    <source>
        <dbReference type="Proteomes" id="UP001354989"/>
    </source>
</evidence>
<dbReference type="PANTHER" id="PTHR48069">
    <property type="entry name" value="DIHYDROFOLATE REDUCTASE"/>
    <property type="match status" value="1"/>
</dbReference>
<comment type="function">
    <text evidence="7 8">Key enzyme in folate metabolism. Catalyzes an essential reaction for de novo glycine and purine synthesis, and for DNA precursor synthesis.</text>
</comment>
<evidence type="ECO:0000313" key="11">
    <source>
        <dbReference type="EMBL" id="BDC99970.1"/>
    </source>
</evidence>
<evidence type="ECO:0000256" key="2">
    <source>
        <dbReference type="ARBA" id="ARBA00009539"/>
    </source>
</evidence>
<keyword evidence="6 8" id="KW-0560">Oxidoreductase</keyword>
<dbReference type="Pfam" id="PF00186">
    <property type="entry name" value="DHFR_1"/>
    <property type="match status" value="1"/>
</dbReference>
<sequence>MQINVIVATGKNLAIGKDGQMPWHLPADLKYFKKTTLGHPVIMGRKTYESIGRPLPGRLNIVVSRNHEYQAKGCQTVSSLPEAFALAKTENEQACFMIGGGQLYQEIIPLADRLFITEIQENFEADTFFPAVGAEWKEVERTAHQADEKNPYDYHFVVYEKA</sequence>
<dbReference type="InterPro" id="IPR017925">
    <property type="entry name" value="DHFR_CS"/>
</dbReference>